<evidence type="ECO:0000256" key="2">
    <source>
        <dbReference type="PROSITE-ProRule" id="PRU00104"/>
    </source>
</evidence>
<evidence type="ECO:0000313" key="6">
    <source>
        <dbReference type="EMBL" id="ETO25163.1"/>
    </source>
</evidence>
<evidence type="ECO:0000259" key="4">
    <source>
        <dbReference type="PROSITE" id="PS50188"/>
    </source>
</evidence>
<proteinExistence type="predicted"/>
<dbReference type="Pfam" id="PF00632">
    <property type="entry name" value="HECT"/>
    <property type="match status" value="1"/>
</dbReference>
<dbReference type="PROSITE" id="PS50188">
    <property type="entry name" value="B302_SPRY"/>
    <property type="match status" value="1"/>
</dbReference>
<keyword evidence="7" id="KW-1185">Reference proteome</keyword>
<dbReference type="OrthoDB" id="239701at2759"/>
<dbReference type="Pfam" id="PF00622">
    <property type="entry name" value="SPRY"/>
    <property type="match status" value="1"/>
</dbReference>
<feature type="compositionally biased region" description="Basic and acidic residues" evidence="3">
    <location>
        <begin position="1119"/>
        <end position="1137"/>
    </location>
</feature>
<reference evidence="6 7" key="1">
    <citation type="journal article" date="2013" name="Curr. Biol.">
        <title>The Genome of the Foraminiferan Reticulomyxa filosa.</title>
        <authorList>
            <person name="Glockner G."/>
            <person name="Hulsmann N."/>
            <person name="Schleicher M."/>
            <person name="Noegel A.A."/>
            <person name="Eichinger L."/>
            <person name="Gallinger C."/>
            <person name="Pawlowski J."/>
            <person name="Sierra R."/>
            <person name="Euteneuer U."/>
            <person name="Pillet L."/>
            <person name="Moustafa A."/>
            <person name="Platzer M."/>
            <person name="Groth M."/>
            <person name="Szafranski K."/>
            <person name="Schliwa M."/>
        </authorList>
    </citation>
    <scope>NUCLEOTIDE SEQUENCE [LARGE SCALE GENOMIC DNA]</scope>
</reference>
<protein>
    <submittedName>
        <fullName evidence="6">Ubiquitin protein ligase</fullName>
    </submittedName>
</protein>
<dbReference type="Gene3D" id="3.90.1750.10">
    <property type="entry name" value="Hect, E3 ligase catalytic domains"/>
    <property type="match status" value="1"/>
</dbReference>
<organism evidence="6 7">
    <name type="scientific">Reticulomyxa filosa</name>
    <dbReference type="NCBI Taxonomy" id="46433"/>
    <lineage>
        <taxon>Eukaryota</taxon>
        <taxon>Sar</taxon>
        <taxon>Rhizaria</taxon>
        <taxon>Retaria</taxon>
        <taxon>Foraminifera</taxon>
        <taxon>Monothalamids</taxon>
        <taxon>Reticulomyxidae</taxon>
        <taxon>Reticulomyxa</taxon>
    </lineage>
</organism>
<evidence type="ECO:0000256" key="1">
    <source>
        <dbReference type="ARBA" id="ARBA00022786"/>
    </source>
</evidence>
<dbReference type="Proteomes" id="UP000023152">
    <property type="component" value="Unassembled WGS sequence"/>
</dbReference>
<dbReference type="PANTHER" id="PTHR46654:SF1">
    <property type="entry name" value="E3 UBIQUITIN-PROTEIN LIGASE HECTD3"/>
    <property type="match status" value="1"/>
</dbReference>
<keyword evidence="1 2" id="KW-0833">Ubl conjugation pathway</keyword>
<dbReference type="InterPro" id="IPR043136">
    <property type="entry name" value="B30.2/SPRY_sf"/>
</dbReference>
<dbReference type="InterPro" id="IPR001870">
    <property type="entry name" value="B30.2/SPRY"/>
</dbReference>
<evidence type="ECO:0000313" key="7">
    <source>
        <dbReference type="Proteomes" id="UP000023152"/>
    </source>
</evidence>
<evidence type="ECO:0000259" key="5">
    <source>
        <dbReference type="PROSITE" id="PS50237"/>
    </source>
</evidence>
<feature type="region of interest" description="Disordered" evidence="3">
    <location>
        <begin position="654"/>
        <end position="676"/>
    </location>
</feature>
<dbReference type="Gene3D" id="3.30.2160.10">
    <property type="entry name" value="Hect, E3 ligase catalytic domain"/>
    <property type="match status" value="1"/>
</dbReference>
<dbReference type="SMART" id="SM00119">
    <property type="entry name" value="HECTc"/>
    <property type="match status" value="1"/>
</dbReference>
<dbReference type="PANTHER" id="PTHR46654">
    <property type="entry name" value="E3 UBIQUITIN-PROTEIN LIGASE HECTD3"/>
    <property type="match status" value="1"/>
</dbReference>
<dbReference type="GO" id="GO:0016874">
    <property type="term" value="F:ligase activity"/>
    <property type="evidence" value="ECO:0007669"/>
    <property type="project" value="UniProtKB-KW"/>
</dbReference>
<name>X6NGY2_RETFI</name>
<comment type="caution">
    <text evidence="6">The sequence shown here is derived from an EMBL/GenBank/DDBJ whole genome shotgun (WGS) entry which is preliminary data.</text>
</comment>
<dbReference type="InterPro" id="IPR035983">
    <property type="entry name" value="Hect_E3_ubiquitin_ligase"/>
</dbReference>
<dbReference type="InterPro" id="IPR013320">
    <property type="entry name" value="ConA-like_dom_sf"/>
</dbReference>
<feature type="region of interest" description="Disordered" evidence="3">
    <location>
        <begin position="499"/>
        <end position="642"/>
    </location>
</feature>
<keyword evidence="6" id="KW-0436">Ligase</keyword>
<dbReference type="SUPFAM" id="SSF49899">
    <property type="entry name" value="Concanavalin A-like lectins/glucanases"/>
    <property type="match status" value="1"/>
</dbReference>
<gene>
    <name evidence="6" type="ORF">RFI_11980</name>
</gene>
<feature type="active site" description="Glycyl thioester intermediate" evidence="2">
    <location>
        <position position="3190"/>
    </location>
</feature>
<feature type="compositionally biased region" description="Low complexity" evidence="3">
    <location>
        <begin position="1082"/>
        <end position="1095"/>
    </location>
</feature>
<feature type="compositionally biased region" description="Acidic residues" evidence="3">
    <location>
        <begin position="1072"/>
        <end position="1081"/>
    </location>
</feature>
<feature type="domain" description="HECT" evidence="5">
    <location>
        <begin position="2897"/>
        <end position="3226"/>
    </location>
</feature>
<dbReference type="Gene3D" id="2.60.120.920">
    <property type="match status" value="1"/>
</dbReference>
<dbReference type="GO" id="GO:0004842">
    <property type="term" value="F:ubiquitin-protein transferase activity"/>
    <property type="evidence" value="ECO:0007669"/>
    <property type="project" value="InterPro"/>
</dbReference>
<dbReference type="Gene3D" id="3.30.2410.10">
    <property type="entry name" value="Hect, E3 ligase catalytic domain"/>
    <property type="match status" value="1"/>
</dbReference>
<dbReference type="EMBL" id="ASPP01008717">
    <property type="protein sequence ID" value="ETO25163.1"/>
    <property type="molecule type" value="Genomic_DNA"/>
</dbReference>
<accession>X6NGY2</accession>
<evidence type="ECO:0000256" key="3">
    <source>
        <dbReference type="SAM" id="MobiDB-lite"/>
    </source>
</evidence>
<dbReference type="CDD" id="cd11709">
    <property type="entry name" value="SPRY"/>
    <property type="match status" value="1"/>
</dbReference>
<dbReference type="InterPro" id="IPR003877">
    <property type="entry name" value="SPRY_dom"/>
</dbReference>
<feature type="compositionally biased region" description="Basic and acidic residues" evidence="3">
    <location>
        <begin position="499"/>
        <end position="514"/>
    </location>
</feature>
<feature type="compositionally biased region" description="Polar residues" evidence="3">
    <location>
        <begin position="2788"/>
        <end position="2802"/>
    </location>
</feature>
<dbReference type="CDD" id="cd00078">
    <property type="entry name" value="HECTc"/>
    <property type="match status" value="1"/>
</dbReference>
<feature type="region of interest" description="Disordered" evidence="3">
    <location>
        <begin position="2788"/>
        <end position="2808"/>
    </location>
</feature>
<feature type="compositionally biased region" description="Basic and acidic residues" evidence="3">
    <location>
        <begin position="665"/>
        <end position="676"/>
    </location>
</feature>
<feature type="region of interest" description="Disordered" evidence="3">
    <location>
        <begin position="1115"/>
        <end position="1139"/>
    </location>
</feature>
<feature type="domain" description="B30.2/SPRY" evidence="4">
    <location>
        <begin position="2243"/>
        <end position="2446"/>
    </location>
</feature>
<feature type="compositionally biased region" description="Basic and acidic residues" evidence="3">
    <location>
        <begin position="525"/>
        <end position="636"/>
    </location>
</feature>
<dbReference type="PROSITE" id="PS50237">
    <property type="entry name" value="HECT"/>
    <property type="match status" value="1"/>
</dbReference>
<dbReference type="InterPro" id="IPR042469">
    <property type="entry name" value="HECTD3"/>
</dbReference>
<feature type="region of interest" description="Disordered" evidence="3">
    <location>
        <begin position="1070"/>
        <end position="1095"/>
    </location>
</feature>
<dbReference type="InterPro" id="IPR000569">
    <property type="entry name" value="HECT_dom"/>
</dbReference>
<dbReference type="SUPFAM" id="SSF56204">
    <property type="entry name" value="Hect, E3 ligase catalytic domain"/>
    <property type="match status" value="1"/>
</dbReference>
<sequence length="3237" mass="363769">MYPRCLLLHSVLQLVFDDAKQAMERQLETTAGAPNADNKAASNLLSKSDKDLIRTLRQFLARMEICLFNSEISKLDREVYIKYALPYAFKLIDNCSELMEFVNSKKAKLELHVQAVLLKIFEERVGELLPPLVNVMWGMAIDPKLASEILPHIYRLLITLNSLMRDLPNILVSERDFVLGKYDRIMVDRTTVAESPHPVQRGTTEKAVSVPGAKSMKLIIDSQTFNSSAPGASLTLYRRPNQQEPIEGANFITTPNRPIIVSGDTVCIVFNSGYQSNAWGFKVTVSATTEEVRYELPWILDLTKSCTLLASKCAGVYISAPIDTELELDRSSLDWLKNDLLSQGIEYDDKADAIERASLSYLPFDLSPVLKKYRDESEKRFDIRDSSGKDPINYLQIAKDLAPLLARIPFQKFPLPSAEVGTYVDNAVLHVFAVLIKHNLLTKTTIKMLSEGETVTATEHKKVLIPESVQRVWKTAQKLRGWLVQKFQAELSAKQAEITRKMQKEDKTDNEKTSARQMRKKRRGRESNAKEQHPNKPPHEEEKKGGGDNEEKKEERHGPHRPNEGHRPSDGHRPNNEAKSTHKEHEREREDESEDAESKLLKKKLEEKKKSAGIKDEETQDKDKKTKKDEPKDKSHGSAFQSAGTGSIAHLKHEQEQLSQQRATITDEKKEESDEKIASVGATTAVIDENLAVDKVKLYQDICKEIEVRCTFLLKVLAVQPEVLEEDLPIPSLTRNKSSEMASEKTLQTATATLMARHSTKEGVELKSASVEQRYSIVWKLVLKFLDTDKIETDKLISRIQSDRVRGRMRAFGLRVLRVLLDECGGNFNIVKRDMLHFLIPSLQKSHSFSFVGEAPSIFEGLAPIGYGITDDLLDATNYLYSLLIQYLKEPMKSGSHLIQATLYAFALDASRREFELMNRLGIFDALKILLNHQTEASKLPPKSEETTEKNDEKKNTVIQGAYQTSAWSLLEMLASTIMSIRQGQQASHQKGDERIDSYLEKIYLMVLEQLEKISQVKPGEPGPWIPQLPPSYELKFGASRRIKEDAMISRKVATISRFGIASGVATGLTEETVDEEDEQVDTLTSSATEQTTTTEESFHVRVLNLVEEMCETHSNISTKDEAGHEKKDGSSSEKEQPSLSSHITYTALDLFSQKRSLSALLRLLWNGSPRTRVVTLRILRQVLSSRVAPSWKLLDECDNYEKSNNDSSSHSIFILKLLKDIGYAMCAPMVACYFDGKHDKLAASAQQQKLWDYFLSMKLPLAHSSDLVSICAEEIMTLRYLIRKSPQSWQTIIGSSVEKSFGYLSHNYGKDHTEITDELFQCVGALALMGGYIDNIRVGSRVYYAPEDLIGVVTGRSVTKNRLTLIREVEGSAIDKVATQEVVTLGDEVFDVTAFGKSIQWSTVMQHLVHVLKQKLEFGETGEQYKEKIDLWDVVNFKIHSLCSQALNGILLNVDMLQLFVRFVHESCEVPSAVLCDRAHILMNECFKRSRRREVVEVSIEHTSSLNIKIKKPNAEFSAEFSSLGKHLEKQHQGVTGLSESTKGTVKGLLSYIQLNEEPTLEKCQGKIVMIDTYGKFKSRLRKIKELGAVAVGKKSKKAAVSTDVVELASRSANMDLNPVNQFDRFNSIDLDFGVSSISRREFGVESVSGTGFGVSDTFTDTSLSSTTAKKDEKLEKSELDDIEAVKNLIIVAVPQMAGETLRLVLGVKENNHPKILNRQMMTQELVSTKGHAKALAERALKKEGNTTVEAADAWIKANKEWLVQTMESEEEKEKERKLKEQERSKTVSADQLKMVTLEELNQDQVQSPNKWNLAEKWRDFQDATLQFNNNEPNAATKEWFNAVTYQPTHDLLFHVLATEHAVRVHAMRRALLSLFTLISLHGIVTPKEFEQILHICLSLRPHPAAELDPVNSMKPVDITGRLVRCLRDEQTKSDREKFYLHTLMSCSQSILRNLCLNNQLFRKTLNKHNDDTVGHEDGSTLKRVPVPVHGRCTSVGYGYNYGRGNVDDEAQIKAVPFEWPGAEKLKLVVGSDPSLTNMGLTVVSIYQDPNKKKLLAKFNVYPFDFTKHVQVLEGNKFYYTVTSVNWYNGCPPSEVVFIIMDLSSDFRIVESEVLEGSIYSSLVFVNAILAARVANLDIVLLQLLRSLEHASDRKAAQAIARIATCIANQWASLPTFEDNKTRDTTLALVSECIDRLETAHEGLRTWTLTQWSSGSLPGPHIQTLLELLLATRSILPKEKSKSEVVTEAKESKEVPAHIMEAFTKYRDGPSKCTVISLMYEEPLPSRTLSTKPDQHNRYYVDDFVADVCVRGGKWYYECKFSGQCNYACVGFINRNYRKYNNSGIGCDNGGNSWCTTGPNTAFMHRSRTVQPIRGDKAELARPNWGAGIVIGVKLNLDDKYIEYCFDGLSSGHSFSGIESEDGLFPCISLNHMSQCVINLGGEPFAFPPEASEGYVPFEHSAIQSSSWLNRYQVATSLDCSQKMRFEIVKSNAIRGASADMILQDNASIAHSMKPENTNITFKVSGHDAVEFVLRSVSVRCPPSVNSFKVLVFVGNNDPDFDSFEWCKHWDQRSYDSFESRKRNSSATVRKPHEPVGFTEVGGSVGHIKVKPPVAGKYVTLKLISRDTGFGGFSIEHISFDCIHGSHPLANLIGESEESLKKRTEIINSLKLMIQSKCSNWTLPMDEALTEMSQIVATRLGVDVTTLDSVMLTPNKDDINRFKKLNASENGEIQGRFAVVKYLNKLVTPLLHYIDVTLFSDDDENASGNTSLASFAASFLTALARNQTSPANRGNNSNGSADDSKKDPKALSVDLASCYFMSTKKSVFDTLLASSCSFNQQNQPRITINRIKAAKAREAKNDPTGLRSTFGQLFSQLKNTRYSTFRGSSGQQLWNVQFAGEGSIDIGGPYRESLTNAISDLQSDATPLFVLSPNGRNSVGLNREKWIPNPSCTSSLYLTMYEFVGVLMGIALRTKQTLGFDLPSIVWKQLLPDEKIDITDLEAIDKLCVQALNELEKIDEKSFNYVVYERFTTQLSDGTEIELKDNGKNIDVTKKNLQEFVSLVIKKRLSESTEQMKAISKGLNQVVPVRMLSLFNWYDLEVLVCGNPNIDIEALRKHTVYQGGLSSSSDVVKFFWKTLYAFSQEERQLFLRFVWGRNRLPPTENDWTTNFTIKALNTGEDSLPIAHTCFFSIDLPPYSTFELCRDKLRFAIHNCQAIDIDFNPSSSSLQAWVDDF</sequence>